<accession>D5EQY3</accession>
<dbReference type="RefSeq" id="WP_013042700.1">
    <property type="nucleotide sequence ID" value="NC_014008.1"/>
</dbReference>
<dbReference type="PANTHER" id="PTHR40469:SF2">
    <property type="entry name" value="GALACTOSE-BINDING DOMAIN-LIKE SUPERFAMILY PROTEIN"/>
    <property type="match status" value="1"/>
</dbReference>
<dbReference type="Pfam" id="PF06283">
    <property type="entry name" value="ThuA"/>
    <property type="match status" value="1"/>
</dbReference>
<organism evidence="3 4">
    <name type="scientific">Coraliomargarita akajimensis (strain DSM 45221 / IAM 15411 / JCM 23193 / KCTC 12865 / 04OKA010-24)</name>
    <dbReference type="NCBI Taxonomy" id="583355"/>
    <lineage>
        <taxon>Bacteria</taxon>
        <taxon>Pseudomonadati</taxon>
        <taxon>Verrucomicrobiota</taxon>
        <taxon>Opitutia</taxon>
        <taxon>Puniceicoccales</taxon>
        <taxon>Coraliomargaritaceae</taxon>
        <taxon>Coraliomargarita</taxon>
    </lineage>
</organism>
<keyword evidence="1" id="KW-0732">Signal</keyword>
<feature type="domain" description="ThuA-like" evidence="2">
    <location>
        <begin position="304"/>
        <end position="514"/>
    </location>
</feature>
<evidence type="ECO:0000256" key="1">
    <source>
        <dbReference type="SAM" id="SignalP"/>
    </source>
</evidence>
<dbReference type="PANTHER" id="PTHR40469">
    <property type="entry name" value="SECRETED GLYCOSYL HYDROLASE"/>
    <property type="match status" value="1"/>
</dbReference>
<evidence type="ECO:0000259" key="2">
    <source>
        <dbReference type="Pfam" id="PF06283"/>
    </source>
</evidence>
<dbReference type="EMBL" id="CP001998">
    <property type="protein sequence ID" value="ADE53976.1"/>
    <property type="molecule type" value="Genomic_DNA"/>
</dbReference>
<keyword evidence="4" id="KW-1185">Reference proteome</keyword>
<dbReference type="InterPro" id="IPR029475">
    <property type="entry name" value="DUF6807"/>
</dbReference>
<dbReference type="eggNOG" id="COG3828">
    <property type="taxonomic scope" value="Bacteria"/>
</dbReference>
<feature type="chain" id="PRO_5003070959" description="ThuA-like domain-containing protein" evidence="1">
    <location>
        <begin position="22"/>
        <end position="518"/>
    </location>
</feature>
<dbReference type="InterPro" id="IPR029010">
    <property type="entry name" value="ThuA-like"/>
</dbReference>
<protein>
    <recommendedName>
        <fullName evidence="2">ThuA-like domain-containing protein</fullName>
    </recommendedName>
</protein>
<proteinExistence type="predicted"/>
<evidence type="ECO:0000313" key="3">
    <source>
        <dbReference type="EMBL" id="ADE53976.1"/>
    </source>
</evidence>
<dbReference type="STRING" id="583355.Caka_0954"/>
<gene>
    <name evidence="3" type="ordered locus">Caka_0954</name>
</gene>
<dbReference type="KEGG" id="caa:Caka_0954"/>
<dbReference type="Gene3D" id="3.40.50.880">
    <property type="match status" value="1"/>
</dbReference>
<feature type="signal peptide" evidence="1">
    <location>
        <begin position="1"/>
        <end position="21"/>
    </location>
</feature>
<name>D5EQY3_CORAD</name>
<sequence>MKVFGIFSCLVLATVSLQASAQVIESENATSMEYNGSILWTLNHDAAEGKPYIHPMAATNGTQFTGLRPEDHPWHRGVWFSWKYINGVNYWEESRETGLSQGRTRLLSTERTVLASQAVQIDQTLDYAPGANAEAVLAESRKVVLSAPDEAGVYTVDWSAEFRALTDVKLDRTPIEGEPNGKSYGGYAGLSVRMNKNMHKGGFINQSGLPDREGHGKASDWVLYKHESGSSLLFMDHPDNLNYPAKWYVVRMPYYSPSLLFDAPLELAAGETLSLKYRMVVSPTAISAEAANALSAAWASKRAKVLIVTGANNHNWKASTPVIEKNLEATGRFEVDVELNPETLTAAKLAQYDVLLSNWNAFGKNKPAPWPEAMKQAYVDFVRNGGGHVVVHAGSSSHYDWDDYHAICLATWRGRTGHGEQHEFPYRATDTVHPITEGLELSKATDELWFRPMVHPNATVLAEAYSKTTGNWEPSVVAGSFGESRCFTILLGHGDWHMTQEPFKGLLNAGTEWVAGMR</sequence>
<dbReference type="Pfam" id="PF14100">
    <property type="entry name" value="DUF6807"/>
    <property type="match status" value="1"/>
</dbReference>
<dbReference type="HOGENOM" id="CLU_525528_0_0_0"/>
<dbReference type="InterPro" id="IPR029062">
    <property type="entry name" value="Class_I_gatase-like"/>
</dbReference>
<evidence type="ECO:0000313" key="4">
    <source>
        <dbReference type="Proteomes" id="UP000000925"/>
    </source>
</evidence>
<dbReference type="Proteomes" id="UP000000925">
    <property type="component" value="Chromosome"/>
</dbReference>
<dbReference type="AlphaFoldDB" id="D5EQY3"/>
<dbReference type="SUPFAM" id="SSF52317">
    <property type="entry name" value="Class I glutamine amidotransferase-like"/>
    <property type="match status" value="1"/>
</dbReference>
<reference evidence="3 4" key="1">
    <citation type="journal article" date="2010" name="Stand. Genomic Sci.">
        <title>Complete genome sequence of Coraliomargarita akajimensis type strain (04OKA010-24).</title>
        <authorList>
            <person name="Mavromatis K."/>
            <person name="Abt B."/>
            <person name="Brambilla E."/>
            <person name="Lapidus A."/>
            <person name="Copeland A."/>
            <person name="Deshpande S."/>
            <person name="Nolan M."/>
            <person name="Lucas S."/>
            <person name="Tice H."/>
            <person name="Cheng J.F."/>
            <person name="Han C."/>
            <person name="Detter J.C."/>
            <person name="Woyke T."/>
            <person name="Goodwin L."/>
            <person name="Pitluck S."/>
            <person name="Held B."/>
            <person name="Brettin T."/>
            <person name="Tapia R."/>
            <person name="Ivanova N."/>
            <person name="Mikhailova N."/>
            <person name="Pati A."/>
            <person name="Liolios K."/>
            <person name="Chen A."/>
            <person name="Palaniappan K."/>
            <person name="Land M."/>
            <person name="Hauser L."/>
            <person name="Chang Y.J."/>
            <person name="Jeffries C.D."/>
            <person name="Rohde M."/>
            <person name="Goker M."/>
            <person name="Bristow J."/>
            <person name="Eisen J.A."/>
            <person name="Markowitz V."/>
            <person name="Hugenholtz P."/>
            <person name="Klenk H.P."/>
            <person name="Kyrpides N.C."/>
        </authorList>
    </citation>
    <scope>NUCLEOTIDE SEQUENCE [LARGE SCALE GENOMIC DNA]</scope>
    <source>
        <strain evidence="4">DSM 45221 / IAM 15411 / JCM 23193 / KCTC 12865</strain>
    </source>
</reference>